<geneLocation type="plasmid" evidence="1 2">
    <name>pSCL4</name>
</geneLocation>
<proteinExistence type="predicted"/>
<dbReference type="CDD" id="cd02440">
    <property type="entry name" value="AdoMet_MTases"/>
    <property type="match status" value="1"/>
</dbReference>
<dbReference type="PANTHER" id="PTHR43591:SF24">
    <property type="entry name" value="2-METHOXY-6-POLYPRENYL-1,4-BENZOQUINOL METHYLASE, MITOCHONDRIAL"/>
    <property type="match status" value="1"/>
</dbReference>
<dbReference type="AlphaFoldDB" id="B5GW43"/>
<organism evidence="1 2">
    <name type="scientific">Streptomyces clavuligerus</name>
    <dbReference type="NCBI Taxonomy" id="1901"/>
    <lineage>
        <taxon>Bacteria</taxon>
        <taxon>Bacillati</taxon>
        <taxon>Actinomycetota</taxon>
        <taxon>Actinomycetes</taxon>
        <taxon>Kitasatosporales</taxon>
        <taxon>Streptomycetaceae</taxon>
        <taxon>Streptomyces</taxon>
    </lineage>
</organism>
<dbReference type="GO" id="GO:0032259">
    <property type="term" value="P:methylation"/>
    <property type="evidence" value="ECO:0007669"/>
    <property type="project" value="UniProtKB-KW"/>
</dbReference>
<dbReference type="Proteomes" id="UP000002357">
    <property type="component" value="Plasmid pSCL4"/>
</dbReference>
<reference evidence="1 2" key="1">
    <citation type="journal article" date="2010" name="Genome Biol. Evol.">
        <title>The sequence of a 1.8-mb bacterial linear plasmid reveals a rich evolutionary reservoir of secondary metabolic pathways.</title>
        <authorList>
            <person name="Medema M.H."/>
            <person name="Trefzer A."/>
            <person name="Kovalchuk A."/>
            <person name="van den Berg M."/>
            <person name="Mueller U."/>
            <person name="Heijne W."/>
            <person name="Wu L."/>
            <person name="Alam M.T."/>
            <person name="Ronning C.M."/>
            <person name="Nierman W.C."/>
            <person name="Bovenberg R.A.L."/>
            <person name="Breitling R."/>
            <person name="Takano E."/>
        </authorList>
    </citation>
    <scope>NUCLEOTIDE SEQUENCE [LARGE SCALE GENOMIC DNA]</scope>
    <source>
        <strain evidence="2">ATCC 27064 / DSM 738 / JCM 4710 / NBRC 13307 / NCIMB 12785 / NRRL 3585 / VKM Ac-602</strain>
        <plasmid evidence="1">pSCL4</plasmid>
    </source>
</reference>
<evidence type="ECO:0000313" key="2">
    <source>
        <dbReference type="Proteomes" id="UP000002357"/>
    </source>
</evidence>
<keyword evidence="1" id="KW-0489">Methyltransferase</keyword>
<dbReference type="PANTHER" id="PTHR43591">
    <property type="entry name" value="METHYLTRANSFERASE"/>
    <property type="match status" value="1"/>
</dbReference>
<gene>
    <name evidence="1" type="ORF">SCLAV_p0071</name>
</gene>
<dbReference type="RefSeq" id="WP_003956088.1">
    <property type="nucleotide sequence ID" value="NZ_CM000914.1"/>
</dbReference>
<dbReference type="GeneID" id="93733325"/>
<dbReference type="Gene3D" id="3.40.50.150">
    <property type="entry name" value="Vaccinia Virus protein VP39"/>
    <property type="match status" value="1"/>
</dbReference>
<keyword evidence="1" id="KW-0808">Transferase</keyword>
<dbReference type="GO" id="GO:0008168">
    <property type="term" value="F:methyltransferase activity"/>
    <property type="evidence" value="ECO:0007669"/>
    <property type="project" value="UniProtKB-KW"/>
</dbReference>
<dbReference type="OrthoDB" id="3469983at2"/>
<protein>
    <submittedName>
        <fullName evidence="1">Putative methyltransferase</fullName>
    </submittedName>
</protein>
<dbReference type="EMBL" id="CM000914">
    <property type="protein sequence ID" value="EFG03564.2"/>
    <property type="molecule type" value="Genomic_DNA"/>
</dbReference>
<keyword evidence="2" id="KW-1185">Reference proteome</keyword>
<dbReference type="Pfam" id="PF13489">
    <property type="entry name" value="Methyltransf_23"/>
    <property type="match status" value="1"/>
</dbReference>
<sequence length="275" mass="29706">MTAAGDDGIGTPTSARSGYGAGLFDHRRRLEVQRLRALEAYNDPATQSVILARGVQPGWRCLELGGGAGSIARWLAAHSAPGEVVVTDLDTRLLPRGIPNLTVLRHDVVHDDFPAASFDLVHARALLEHLPKPTDVLAKMVRWTAPGGWVCVDDLISIRPPGGPRDAHQRCWNALVTLAEGTMRIDQHWAATLPRLFAAQGLTDIGVHCTPGLVGGSGNATEFIRIALEQLGTTLVERCLITDRDLAEGRDLLADPHYSDLVTITFSAWGRRPST</sequence>
<dbReference type="SUPFAM" id="SSF53335">
    <property type="entry name" value="S-adenosyl-L-methionine-dependent methyltransferases"/>
    <property type="match status" value="1"/>
</dbReference>
<keyword evidence="1" id="KW-0614">Plasmid</keyword>
<name>B5GW43_STRCL</name>
<accession>B5GW43</accession>
<evidence type="ECO:0000313" key="1">
    <source>
        <dbReference type="EMBL" id="EFG03564.2"/>
    </source>
</evidence>
<dbReference type="InterPro" id="IPR029063">
    <property type="entry name" value="SAM-dependent_MTases_sf"/>
</dbReference>
<dbReference type="eggNOG" id="COG2226">
    <property type="taxonomic scope" value="Bacteria"/>
</dbReference>